<dbReference type="InterPro" id="IPR002068">
    <property type="entry name" value="A-crystallin/Hsp20_dom"/>
</dbReference>
<accession>A0A090J1W4</accession>
<dbReference type="InterPro" id="IPR031107">
    <property type="entry name" value="Small_HSP"/>
</dbReference>
<dbReference type="Proteomes" id="UP000040576">
    <property type="component" value="Unassembled WGS sequence"/>
</dbReference>
<sequence length="151" mass="17646">MDEQLPEKKDSHSNEASPFFHIFQDRPFRNILETIDQFFQNSNLKPGFKVNVQEDVDKYIIYAELPGVKKNQIDIHILERSITITVNRSESETIQNDKAKSYTKIHEYEKASRTIPFYHPIHSKNAKAKYRDGLLTIILPKKSGKKLNLED</sequence>
<organism evidence="4 5">
    <name type="scientific">Caldibacillus thermoamylovorans</name>
    <dbReference type="NCBI Taxonomy" id="35841"/>
    <lineage>
        <taxon>Bacteria</taxon>
        <taxon>Bacillati</taxon>
        <taxon>Bacillota</taxon>
        <taxon>Bacilli</taxon>
        <taxon>Bacillales</taxon>
        <taxon>Bacillaceae</taxon>
        <taxon>Caldibacillus</taxon>
    </lineage>
</organism>
<proteinExistence type="inferred from homology"/>
<dbReference type="InterPro" id="IPR008978">
    <property type="entry name" value="HSP20-like_chaperone"/>
</dbReference>
<dbReference type="AlphaFoldDB" id="A0A090J1W4"/>
<evidence type="ECO:0000313" key="5">
    <source>
        <dbReference type="Proteomes" id="UP000040576"/>
    </source>
</evidence>
<dbReference type="Pfam" id="PF00011">
    <property type="entry name" value="HSP20"/>
    <property type="match status" value="1"/>
</dbReference>
<protein>
    <recommendedName>
        <fullName evidence="3">SHSP domain-containing protein</fullName>
    </recommendedName>
</protein>
<name>A0A090J1W4_9BACI</name>
<evidence type="ECO:0000313" key="4">
    <source>
        <dbReference type="EMBL" id="CEE01835.1"/>
    </source>
</evidence>
<dbReference type="PROSITE" id="PS01031">
    <property type="entry name" value="SHSP"/>
    <property type="match status" value="1"/>
</dbReference>
<reference evidence="4 5" key="1">
    <citation type="submission" date="2014-07" db="EMBL/GenBank/DDBJ databases">
        <authorList>
            <person name="Wibberg Daniel"/>
        </authorList>
    </citation>
    <scope>NUCLEOTIDE SEQUENCE [LARGE SCALE GENOMIC DNA]</scope>
</reference>
<evidence type="ECO:0000259" key="3">
    <source>
        <dbReference type="PROSITE" id="PS01031"/>
    </source>
</evidence>
<dbReference type="PANTHER" id="PTHR11527">
    <property type="entry name" value="HEAT-SHOCK PROTEIN 20 FAMILY MEMBER"/>
    <property type="match status" value="1"/>
</dbReference>
<dbReference type="SUPFAM" id="SSF49764">
    <property type="entry name" value="HSP20-like chaperones"/>
    <property type="match status" value="1"/>
</dbReference>
<feature type="domain" description="SHSP" evidence="3">
    <location>
        <begin position="39"/>
        <end position="151"/>
    </location>
</feature>
<dbReference type="RefSeq" id="WP_051989094.1">
    <property type="nucleotide sequence ID" value="NZ_CCRF01000061.1"/>
</dbReference>
<comment type="similarity">
    <text evidence="1 2">Belongs to the small heat shock protein (HSP20) family.</text>
</comment>
<gene>
    <name evidence="4" type="ORF">BT1A1_2013</name>
</gene>
<evidence type="ECO:0000256" key="2">
    <source>
        <dbReference type="RuleBase" id="RU003616"/>
    </source>
</evidence>
<keyword evidence="5" id="KW-1185">Reference proteome</keyword>
<dbReference type="KEGG" id="bthv:CQJ30_11165"/>
<evidence type="ECO:0000256" key="1">
    <source>
        <dbReference type="PROSITE-ProRule" id="PRU00285"/>
    </source>
</evidence>
<dbReference type="CDD" id="cd06464">
    <property type="entry name" value="ACD_sHsps-like"/>
    <property type="match status" value="1"/>
</dbReference>
<dbReference type="EMBL" id="CCRF01000061">
    <property type="protein sequence ID" value="CEE01835.1"/>
    <property type="molecule type" value="Genomic_DNA"/>
</dbReference>
<dbReference type="Gene3D" id="2.60.40.790">
    <property type="match status" value="1"/>
</dbReference>